<dbReference type="FunCoup" id="A0A6I8NGG2">
    <property type="interactions" value="344"/>
</dbReference>
<dbReference type="InParanoid" id="A0A6I8NGG2"/>
<dbReference type="Gene3D" id="2.170.210.10">
    <property type="entry name" value="DNA double-strand break repair and VJ recombination XRCC4, N-terminal"/>
    <property type="match status" value="1"/>
</dbReference>
<dbReference type="GO" id="GO:0032807">
    <property type="term" value="C:DNA ligase IV complex"/>
    <property type="evidence" value="ECO:0000318"/>
    <property type="project" value="GO_Central"/>
</dbReference>
<feature type="domain" description="XLF-like N-terminal" evidence="12">
    <location>
        <begin position="20"/>
        <end position="144"/>
    </location>
</feature>
<proteinExistence type="inferred from homology"/>
<dbReference type="Ensembl" id="ENSOANT00000058131.1">
    <property type="protein sequence ID" value="ENSOANP00000040185.1"/>
    <property type="gene ID" value="ENSOANG00000048378.1"/>
</dbReference>
<evidence type="ECO:0000256" key="1">
    <source>
        <dbReference type="ARBA" id="ARBA00004123"/>
    </source>
</evidence>
<evidence type="ECO:0000256" key="2">
    <source>
        <dbReference type="ARBA" id="ARBA00022763"/>
    </source>
</evidence>
<dbReference type="PANTHER" id="PTHR32235">
    <property type="entry name" value="NON-HOMOLOGOUS END-JOINING FACTOR 1"/>
    <property type="match status" value="1"/>
</dbReference>
<dbReference type="Pfam" id="PF09302">
    <property type="entry name" value="XLF"/>
    <property type="match status" value="1"/>
</dbReference>
<dbReference type="FunFam" id="2.170.210.10:FF:000001">
    <property type="entry name" value="Non-homologous end-joining factor 1"/>
    <property type="match status" value="1"/>
</dbReference>
<dbReference type="Proteomes" id="UP000002279">
    <property type="component" value="Chromosome 1"/>
</dbReference>
<evidence type="ECO:0000256" key="6">
    <source>
        <dbReference type="ARBA" id="ARBA00025747"/>
    </source>
</evidence>
<dbReference type="Bgee" id="ENSOANG00000048378">
    <property type="expression patterns" value="Expressed in adult mammalian kidney and 8 other cell types or tissues"/>
</dbReference>
<evidence type="ECO:0000259" key="12">
    <source>
        <dbReference type="Pfam" id="PF09302"/>
    </source>
</evidence>
<dbReference type="CDD" id="cd22285">
    <property type="entry name" value="HD_XLF_N"/>
    <property type="match status" value="1"/>
</dbReference>
<dbReference type="PANTHER" id="PTHR32235:SF1">
    <property type="entry name" value="NON-HOMOLOGOUS END-JOINING FACTOR 1"/>
    <property type="match status" value="1"/>
</dbReference>
<evidence type="ECO:0000256" key="3">
    <source>
        <dbReference type="ARBA" id="ARBA00023125"/>
    </source>
</evidence>
<dbReference type="GO" id="GO:0045027">
    <property type="term" value="F:DNA end binding"/>
    <property type="evidence" value="ECO:0000318"/>
    <property type="project" value="GO_Central"/>
</dbReference>
<comment type="subcellular location">
    <subcellularLocation>
        <location evidence="1">Nucleus</location>
    </subcellularLocation>
</comment>
<evidence type="ECO:0000259" key="13">
    <source>
        <dbReference type="Pfam" id="PF21928"/>
    </source>
</evidence>
<evidence type="ECO:0000256" key="4">
    <source>
        <dbReference type="ARBA" id="ARBA00023204"/>
    </source>
</evidence>
<accession>A0A6I8NGG2</accession>
<evidence type="ECO:0000256" key="8">
    <source>
        <dbReference type="ARBA" id="ARBA00066064"/>
    </source>
</evidence>
<keyword evidence="4" id="KW-0234">DNA repair</keyword>
<evidence type="ECO:0000256" key="5">
    <source>
        <dbReference type="ARBA" id="ARBA00023242"/>
    </source>
</evidence>
<feature type="region of interest" description="Disordered" evidence="11">
    <location>
        <begin position="241"/>
        <end position="311"/>
    </location>
</feature>
<evidence type="ECO:0000256" key="10">
    <source>
        <dbReference type="ARBA" id="ARBA00082415"/>
    </source>
</evidence>
<gene>
    <name evidence="14" type="primary">NHEJ1</name>
</gene>
<feature type="region of interest" description="Disordered" evidence="11">
    <location>
        <begin position="94"/>
        <end position="113"/>
    </location>
</feature>
<dbReference type="InterPro" id="IPR053829">
    <property type="entry name" value="XLF-like_CC"/>
</dbReference>
<organism evidence="14 15">
    <name type="scientific">Ornithorhynchus anatinus</name>
    <name type="common">Duckbill platypus</name>
    <dbReference type="NCBI Taxonomy" id="9258"/>
    <lineage>
        <taxon>Eukaryota</taxon>
        <taxon>Metazoa</taxon>
        <taxon>Chordata</taxon>
        <taxon>Craniata</taxon>
        <taxon>Vertebrata</taxon>
        <taxon>Euteleostomi</taxon>
        <taxon>Mammalia</taxon>
        <taxon>Monotremata</taxon>
        <taxon>Ornithorhynchidae</taxon>
        <taxon>Ornithorhynchus</taxon>
    </lineage>
</organism>
<reference evidence="14" key="3">
    <citation type="submission" date="2025-09" db="UniProtKB">
        <authorList>
            <consortium name="Ensembl"/>
        </authorList>
    </citation>
    <scope>IDENTIFICATION</scope>
    <source>
        <strain evidence="14">Glennie</strain>
    </source>
</reference>
<dbReference type="Gene3D" id="1.10.287.450">
    <property type="entry name" value="Helix hairpin bin"/>
    <property type="match status" value="1"/>
</dbReference>
<keyword evidence="15" id="KW-1185">Reference proteome</keyword>
<keyword evidence="5" id="KW-0539">Nucleus</keyword>
<dbReference type="GO" id="GO:0006303">
    <property type="term" value="P:double-strand break repair via nonhomologous end joining"/>
    <property type="evidence" value="ECO:0000318"/>
    <property type="project" value="GO_Central"/>
</dbReference>
<dbReference type="GeneTree" id="ENSGT00390000009940"/>
<name>A0A6I8NGG2_ORNAN</name>
<dbReference type="InterPro" id="IPR015381">
    <property type="entry name" value="XLF-like_N"/>
</dbReference>
<evidence type="ECO:0000256" key="9">
    <source>
        <dbReference type="ARBA" id="ARBA00075910"/>
    </source>
</evidence>
<dbReference type="FunFam" id="1.10.287.450:FF:000003">
    <property type="entry name" value="Non-homologous end-joining factor 1"/>
    <property type="match status" value="1"/>
</dbReference>
<sequence>MEALPPLTMEEAEGGLLRRPWAWLRLSGDSLLAKARFTDRGYVLLLCDLRHAWLERVDSDLVGRRAKELNRRLTAPPAAFLSRLDGLLGSLMEAGGAPDRGRDPPPGGAPPGTTFRCTRAAGTLTLSVGGQLAGLPFRWEFHCAPAPSSLVFEQLVQPLMGVSLALQGQVRELAGLLRLKDAQIQDYEDGGAVLGRDRLKTEPFDEDAFQERFVAEKLPAACDWRDGRPLAHSLRPLYGAVTAAAPRHGPDRRTPGDGPSPESDDEAAPQPGDAPGGPRPPPSAPARASSEALLTVSEPGRPGHPGWGRGA</sequence>
<comment type="subunit">
    <text evidence="8">Homodimer; mainly exists as a homodimer when not associated with XRCC4. Interacts with XRCC4; the interaction is direct and is mediated via a head-to-head interaction between N-terminal head regions. Component of the core long-range non-homologous end joining (NHEJ) complex (also named DNA-PK complex) composed of PRKDC, LIG4, XRCC4, XRCC6/Ku70, XRCC5/Ku86 and NHEJ1/XLF. Additional component of the NHEJ complex includes PAXX. Following autophosphorylation, PRKDC dissociates from DNA, leading to formation of the short-range NHEJ complex, composed of LIG4, XRCC4, XRCC6/Ku70, XRCC5/Ku86 and NHEJ1/XLF. Interacts with POLL (DNA polymerase lambda); promoting POLL recruitment to double-strand breaks (DSBs) and stimulation of the end-filling activity of POLL.</text>
</comment>
<evidence type="ECO:0000313" key="14">
    <source>
        <dbReference type="Ensembl" id="ENSOANP00000040185.1"/>
    </source>
</evidence>
<reference evidence="14" key="2">
    <citation type="submission" date="2025-08" db="UniProtKB">
        <authorList>
            <consortium name="Ensembl"/>
        </authorList>
    </citation>
    <scope>IDENTIFICATION</scope>
    <source>
        <strain evidence="14">Glennie</strain>
    </source>
</reference>
<feature type="domain" description="XLF-like coiled-coil region" evidence="13">
    <location>
        <begin position="147"/>
        <end position="194"/>
    </location>
</feature>
<comment type="similarity">
    <text evidence="6">Belongs to the XRCC4-XLF family. XLF subfamily.</text>
</comment>
<dbReference type="AlphaFoldDB" id="A0A6I8NGG2"/>
<evidence type="ECO:0000256" key="11">
    <source>
        <dbReference type="SAM" id="MobiDB-lite"/>
    </source>
</evidence>
<dbReference type="OMA" id="LPFYWHF"/>
<dbReference type="InterPro" id="IPR052287">
    <property type="entry name" value="NHEJ_factor"/>
</dbReference>
<keyword evidence="2" id="KW-0227">DNA damage</keyword>
<dbReference type="Pfam" id="PF21928">
    <property type="entry name" value="XLF_CC"/>
    <property type="match status" value="1"/>
</dbReference>
<dbReference type="InterPro" id="IPR038051">
    <property type="entry name" value="XRCC4-like_N_sf"/>
</dbReference>
<evidence type="ECO:0000256" key="7">
    <source>
        <dbReference type="ARBA" id="ARBA00044529"/>
    </source>
</evidence>
<evidence type="ECO:0000313" key="15">
    <source>
        <dbReference type="Proteomes" id="UP000002279"/>
    </source>
</evidence>
<protein>
    <recommendedName>
        <fullName evidence="7">Non-homologous end-joining factor 1</fullName>
    </recommendedName>
    <alternativeName>
        <fullName evidence="9">Protein cernunnos</fullName>
    </alternativeName>
    <alternativeName>
        <fullName evidence="10">XRCC4-like factor</fullName>
    </alternativeName>
</protein>
<keyword evidence="3" id="KW-0238">DNA-binding</keyword>
<reference evidence="14 15" key="1">
    <citation type="journal article" date="2008" name="Nature">
        <title>Genome analysis of the platypus reveals unique signatures of evolution.</title>
        <authorList>
            <person name="Warren W.C."/>
            <person name="Hillier L.W."/>
            <person name="Marshall Graves J.A."/>
            <person name="Birney E."/>
            <person name="Ponting C.P."/>
            <person name="Grutzner F."/>
            <person name="Belov K."/>
            <person name="Miller W."/>
            <person name="Clarke L."/>
            <person name="Chinwalla A.T."/>
            <person name="Yang S.P."/>
            <person name="Heger A."/>
            <person name="Locke D.P."/>
            <person name="Miethke P."/>
            <person name="Waters P.D."/>
            <person name="Veyrunes F."/>
            <person name="Fulton L."/>
            <person name="Fulton B."/>
            <person name="Graves T."/>
            <person name="Wallis J."/>
            <person name="Puente X.S."/>
            <person name="Lopez-Otin C."/>
            <person name="Ordonez G.R."/>
            <person name="Eichler E.E."/>
            <person name="Chen L."/>
            <person name="Cheng Z."/>
            <person name="Deakin J.E."/>
            <person name="Alsop A."/>
            <person name="Thompson K."/>
            <person name="Kirby P."/>
            <person name="Papenfuss A.T."/>
            <person name="Wakefield M.J."/>
            <person name="Olender T."/>
            <person name="Lancet D."/>
            <person name="Huttley G.A."/>
            <person name="Smit A.F."/>
            <person name="Pask A."/>
            <person name="Temple-Smith P."/>
            <person name="Batzer M.A."/>
            <person name="Walker J.A."/>
            <person name="Konkel M.K."/>
            <person name="Harris R.S."/>
            <person name="Whittington C.M."/>
            <person name="Wong E.S."/>
            <person name="Gemmell N.J."/>
            <person name="Buschiazzo E."/>
            <person name="Vargas Jentzsch I.M."/>
            <person name="Merkel A."/>
            <person name="Schmitz J."/>
            <person name="Zemann A."/>
            <person name="Churakov G."/>
            <person name="Kriegs J.O."/>
            <person name="Brosius J."/>
            <person name="Murchison E.P."/>
            <person name="Sachidanandam R."/>
            <person name="Smith C."/>
            <person name="Hannon G.J."/>
            <person name="Tsend-Ayush E."/>
            <person name="McMillan D."/>
            <person name="Attenborough R."/>
            <person name="Rens W."/>
            <person name="Ferguson-Smith M."/>
            <person name="Lefevre C.M."/>
            <person name="Sharp J.A."/>
            <person name="Nicholas K.R."/>
            <person name="Ray D.A."/>
            <person name="Kube M."/>
            <person name="Reinhardt R."/>
            <person name="Pringle T.H."/>
            <person name="Taylor J."/>
            <person name="Jones R.C."/>
            <person name="Nixon B."/>
            <person name="Dacheux J.L."/>
            <person name="Niwa H."/>
            <person name="Sekita Y."/>
            <person name="Huang X."/>
            <person name="Stark A."/>
            <person name="Kheradpour P."/>
            <person name="Kellis M."/>
            <person name="Flicek P."/>
            <person name="Chen Y."/>
            <person name="Webber C."/>
            <person name="Hardison R."/>
            <person name="Nelson J."/>
            <person name="Hallsworth-Pepin K."/>
            <person name="Delehaunty K."/>
            <person name="Markovic C."/>
            <person name="Minx P."/>
            <person name="Feng Y."/>
            <person name="Kremitzki C."/>
            <person name="Mitreva M."/>
            <person name="Glasscock J."/>
            <person name="Wylie T."/>
            <person name="Wohldmann P."/>
            <person name="Thiru P."/>
            <person name="Nhan M.N."/>
            <person name="Pohl C.S."/>
            <person name="Smith S.M."/>
            <person name="Hou S."/>
            <person name="Nefedov M."/>
            <person name="de Jong P.J."/>
            <person name="Renfree M.B."/>
            <person name="Mardis E.R."/>
            <person name="Wilson R.K."/>
        </authorList>
    </citation>
    <scope>NUCLEOTIDE SEQUENCE [LARGE SCALE GENOMIC DNA]</scope>
    <source>
        <strain evidence="14 15">Glennie</strain>
    </source>
</reference>